<accession>A0A3A8IUQ6</accession>
<evidence type="ECO:0000256" key="1">
    <source>
        <dbReference type="ARBA" id="ARBA00022574"/>
    </source>
</evidence>
<evidence type="ECO:0000313" key="5">
    <source>
        <dbReference type="EMBL" id="RKG83514.1"/>
    </source>
</evidence>
<dbReference type="PANTHER" id="PTHR19848">
    <property type="entry name" value="WD40 REPEAT PROTEIN"/>
    <property type="match status" value="1"/>
</dbReference>
<feature type="region of interest" description="Disordered" evidence="4">
    <location>
        <begin position="1"/>
        <end position="46"/>
    </location>
</feature>
<proteinExistence type="predicted"/>
<name>A0A3A8IUQ6_9BACT</name>
<feature type="repeat" description="WD" evidence="3">
    <location>
        <begin position="171"/>
        <end position="204"/>
    </location>
</feature>
<dbReference type="AlphaFoldDB" id="A0A3A8IUQ6"/>
<reference evidence="6" key="1">
    <citation type="submission" date="2018-09" db="EMBL/GenBank/DDBJ databases">
        <authorList>
            <person name="Livingstone P.G."/>
            <person name="Whitworth D.E."/>
        </authorList>
    </citation>
    <scope>NUCLEOTIDE SEQUENCE [LARGE SCALE GENOMIC DNA]</scope>
    <source>
        <strain evidence="6">CA054A</strain>
    </source>
</reference>
<dbReference type="InterPro" id="IPR011041">
    <property type="entry name" value="Quinoprot_gluc/sorb_DH_b-prop"/>
</dbReference>
<comment type="caution">
    <text evidence="5">The sequence shown here is derived from an EMBL/GenBank/DDBJ whole genome shotgun (WGS) entry which is preliminary data.</text>
</comment>
<dbReference type="InterPro" id="IPR019775">
    <property type="entry name" value="WD40_repeat_CS"/>
</dbReference>
<organism evidence="5 6">
    <name type="scientific">Corallococcus terminator</name>
    <dbReference type="NCBI Taxonomy" id="2316733"/>
    <lineage>
        <taxon>Bacteria</taxon>
        <taxon>Pseudomonadati</taxon>
        <taxon>Myxococcota</taxon>
        <taxon>Myxococcia</taxon>
        <taxon>Myxococcales</taxon>
        <taxon>Cystobacterineae</taxon>
        <taxon>Myxococcaceae</taxon>
        <taxon>Corallococcus</taxon>
    </lineage>
</organism>
<dbReference type="InterPro" id="IPR015943">
    <property type="entry name" value="WD40/YVTN_repeat-like_dom_sf"/>
</dbReference>
<gene>
    <name evidence="5" type="ORF">D7V88_23915</name>
</gene>
<dbReference type="PROSITE" id="PS00678">
    <property type="entry name" value="WD_REPEATS_1"/>
    <property type="match status" value="1"/>
</dbReference>
<dbReference type="SUPFAM" id="SSF50952">
    <property type="entry name" value="Soluble quinoprotein glucose dehydrogenase"/>
    <property type="match status" value="1"/>
</dbReference>
<dbReference type="SUPFAM" id="SSF50978">
    <property type="entry name" value="WD40 repeat-like"/>
    <property type="match status" value="1"/>
</dbReference>
<keyword evidence="2" id="KW-0677">Repeat</keyword>
<sequence length="669" mass="72598">MHLRAAHPPLRLQDVPGAVGDGLRSGLPQGPAVDAREPRGGGAPERVRRLRAHRRAAPVLGPRRTTALHGHRGCAPVRRHPRRRRGVRPVINHRSPISGVACLDDRYVATAGYDSQLILWDARTQTAVARARHDHLANHCTFSPDGRFLLSGSSDHTVRLWSVPDLGLLAVMRHSDDIERVAFSPRGDRFATASRDYAIRVFDLTGRLVHLLEGHAADAVFVEFSPDGRELWSTSDDADIRRWDVETGALLQQVSFGDVQLDTIAMGPEGVLYAGNDAGEILILKDGQVRTHQAHALGIKCLAYSGRESRLASTGYDGFLRTFRTAPDGSLTLEAETRPPREVWLRTCALDSRDRVIVGTFGSSYATFDIGSRRWDLSRVGDTPGLNAVGVHAGAIMAIGDAGVLYRDGVAVRRIDSLCNFLLSFQGQLLTGGQTGTLFDALTGQVLFEQPSPINCAVEIQRGGESLVVMGTYSGDAWLLARAEGRMVLRERLSVFRAAIKGLAVHGGTLFATCADRTVAHITLSTLEVTRTVNAHERITNGAAALPDGRFASVGRDLMLRVWSKGQPSVHPTPHGRSVRCVASCPQTMLLATAAYDGTLALFDAEHGEWLKTERLTDFGISTVSRGSRPGHFLASAYDGCVYEVSRDAAPRRVFRASVEPFPPQALAA</sequence>
<dbReference type="CDD" id="cd00200">
    <property type="entry name" value="WD40"/>
    <property type="match status" value="1"/>
</dbReference>
<dbReference type="SMART" id="SM00320">
    <property type="entry name" value="WD40"/>
    <property type="match status" value="8"/>
</dbReference>
<keyword evidence="6" id="KW-1185">Reference proteome</keyword>
<feature type="repeat" description="WD" evidence="3">
    <location>
        <begin position="90"/>
        <end position="130"/>
    </location>
</feature>
<dbReference type="InterPro" id="IPR036322">
    <property type="entry name" value="WD40_repeat_dom_sf"/>
</dbReference>
<evidence type="ECO:0000256" key="3">
    <source>
        <dbReference type="PROSITE-ProRule" id="PRU00221"/>
    </source>
</evidence>
<dbReference type="Proteomes" id="UP000268094">
    <property type="component" value="Unassembled WGS sequence"/>
</dbReference>
<dbReference type="Pfam" id="PF00400">
    <property type="entry name" value="WD40"/>
    <property type="match status" value="6"/>
</dbReference>
<feature type="repeat" description="WD" evidence="3">
    <location>
        <begin position="130"/>
        <end position="163"/>
    </location>
</feature>
<protein>
    <submittedName>
        <fullName evidence="5">WD40 repeat domain-containing protein</fullName>
    </submittedName>
</protein>
<dbReference type="PANTHER" id="PTHR19848:SF8">
    <property type="entry name" value="F-BOX AND WD REPEAT DOMAIN CONTAINING 7"/>
    <property type="match status" value="1"/>
</dbReference>
<dbReference type="EMBL" id="RAVZ01000178">
    <property type="protein sequence ID" value="RKG83514.1"/>
    <property type="molecule type" value="Genomic_DNA"/>
</dbReference>
<dbReference type="Gene3D" id="2.130.10.10">
    <property type="entry name" value="YVTN repeat-like/Quinoprotein amine dehydrogenase"/>
    <property type="match status" value="3"/>
</dbReference>
<evidence type="ECO:0000256" key="2">
    <source>
        <dbReference type="ARBA" id="ARBA00022737"/>
    </source>
</evidence>
<evidence type="ECO:0000313" key="6">
    <source>
        <dbReference type="Proteomes" id="UP000268094"/>
    </source>
</evidence>
<dbReference type="PROSITE" id="PS50082">
    <property type="entry name" value="WD_REPEATS_2"/>
    <property type="match status" value="4"/>
</dbReference>
<dbReference type="InterPro" id="IPR001680">
    <property type="entry name" value="WD40_rpt"/>
</dbReference>
<dbReference type="PROSITE" id="PS50294">
    <property type="entry name" value="WD_REPEATS_REGION"/>
    <property type="match status" value="3"/>
</dbReference>
<feature type="repeat" description="WD" evidence="3">
    <location>
        <begin position="212"/>
        <end position="253"/>
    </location>
</feature>
<evidence type="ECO:0000256" key="4">
    <source>
        <dbReference type="SAM" id="MobiDB-lite"/>
    </source>
</evidence>
<keyword evidence="1 3" id="KW-0853">WD repeat</keyword>